<comment type="caution">
    <text evidence="3">The sequence shown here is derived from an EMBL/GenBank/DDBJ whole genome shotgun (WGS) entry which is preliminary data.</text>
</comment>
<reference evidence="3 4" key="1">
    <citation type="journal article" date="2020" name="Nat. Food">
        <title>A phased Vanilla planifolia genome enables genetic improvement of flavour and production.</title>
        <authorList>
            <person name="Hasing T."/>
            <person name="Tang H."/>
            <person name="Brym M."/>
            <person name="Khazi F."/>
            <person name="Huang T."/>
            <person name="Chambers A.H."/>
        </authorList>
    </citation>
    <scope>NUCLEOTIDE SEQUENCE [LARGE SCALE GENOMIC DNA]</scope>
    <source>
        <tissue evidence="3">Leaf</tissue>
    </source>
</reference>
<organism evidence="3 4">
    <name type="scientific">Vanilla planifolia</name>
    <name type="common">Vanilla</name>
    <dbReference type="NCBI Taxonomy" id="51239"/>
    <lineage>
        <taxon>Eukaryota</taxon>
        <taxon>Viridiplantae</taxon>
        <taxon>Streptophyta</taxon>
        <taxon>Embryophyta</taxon>
        <taxon>Tracheophyta</taxon>
        <taxon>Spermatophyta</taxon>
        <taxon>Magnoliopsida</taxon>
        <taxon>Liliopsida</taxon>
        <taxon>Asparagales</taxon>
        <taxon>Orchidaceae</taxon>
        <taxon>Vanilloideae</taxon>
        <taxon>Vanilleae</taxon>
        <taxon>Vanilla</taxon>
    </lineage>
</organism>
<dbReference type="AlphaFoldDB" id="A0A835US57"/>
<gene>
    <name evidence="3" type="ORF">HPP92_016528</name>
</gene>
<feature type="region of interest" description="Disordered" evidence="1">
    <location>
        <begin position="79"/>
        <end position="105"/>
    </location>
</feature>
<feature type="signal peptide" evidence="2">
    <location>
        <begin position="1"/>
        <end position="26"/>
    </location>
</feature>
<proteinExistence type="predicted"/>
<dbReference type="PANTHER" id="PTHR36705:SF10">
    <property type="entry name" value="CLAVATA3_ESR (CLE)-RELATED PROTEIN 19"/>
    <property type="match status" value="1"/>
</dbReference>
<feature type="chain" id="PRO_5032435855" evidence="2">
    <location>
        <begin position="27"/>
        <end position="105"/>
    </location>
</feature>
<evidence type="ECO:0000256" key="1">
    <source>
        <dbReference type="SAM" id="MobiDB-lite"/>
    </source>
</evidence>
<evidence type="ECO:0000313" key="4">
    <source>
        <dbReference type="Proteomes" id="UP000639772"/>
    </source>
</evidence>
<dbReference type="Proteomes" id="UP000639772">
    <property type="component" value="Unassembled WGS sequence"/>
</dbReference>
<feature type="region of interest" description="Disordered" evidence="1">
    <location>
        <begin position="29"/>
        <end position="51"/>
    </location>
</feature>
<dbReference type="EMBL" id="JADCNM010000008">
    <property type="protein sequence ID" value="KAG0471982.1"/>
    <property type="molecule type" value="Genomic_DNA"/>
</dbReference>
<dbReference type="OrthoDB" id="786506at2759"/>
<name>A0A835US57_VANPL</name>
<evidence type="ECO:0000256" key="2">
    <source>
        <dbReference type="SAM" id="SignalP"/>
    </source>
</evidence>
<keyword evidence="2" id="KW-0732">Signal</keyword>
<sequence length="105" mass="11886">MRKRWAPAALVAFLLLLSTLRPQSFSYENGAKFSKSKTGRNHQRKRSPWTDTKSIVSKGFKGCKSKRQCAVCVSLDEHRGGRNSSFLDDQEKRVVPTGPNPLHNR</sequence>
<evidence type="ECO:0000313" key="3">
    <source>
        <dbReference type="EMBL" id="KAG0471982.1"/>
    </source>
</evidence>
<protein>
    <submittedName>
        <fullName evidence="3">Uncharacterized protein</fullName>
    </submittedName>
</protein>
<dbReference type="PANTHER" id="PTHR36705">
    <property type="entry name" value="CLAVATA3/ESR (CLE)-RELATED PROTEIN 20"/>
    <property type="match status" value="1"/>
</dbReference>
<accession>A0A835US57</accession>
<feature type="compositionally biased region" description="Basic residues" evidence="1">
    <location>
        <begin position="34"/>
        <end position="47"/>
    </location>
</feature>